<dbReference type="KEGG" id="saux:SAI6T6_1018650"/>
<accession>A0A7U7EZX5</accession>
<keyword evidence="3 5" id="KW-0067">ATP-binding</keyword>
<dbReference type="InterPro" id="IPR003439">
    <property type="entry name" value="ABC_transporter-like_ATP-bd"/>
</dbReference>
<sequence length="256" mass="28782">MLCDKINFIYKILRFRLFNSKGDSDMGVLTIEHLTKKIGNKTILEDVSFKLKRGQIVGLVGANGAGKTTLMKVILGYSSFQSGNFNVINSKDSKSNIGALIENPGIYPFMSGYENLKLLNESKNTQDIDKIVSQLHMDEYIHKKAKTYSLGMKQKLGIAIAFLNEPQFIILDEPMNGLDPKAVRDVRELIVQKSQEGVTFLISSHILSELVKITNSILIINKGKIVTETSEEELKQFKDNDLENVLLEIIEREDQA</sequence>
<proteinExistence type="predicted"/>
<dbReference type="PANTHER" id="PTHR42939">
    <property type="entry name" value="ABC TRANSPORTER ATP-BINDING PROTEIN ALBC-RELATED"/>
    <property type="match status" value="1"/>
</dbReference>
<dbReference type="GO" id="GO:0005524">
    <property type="term" value="F:ATP binding"/>
    <property type="evidence" value="ECO:0007669"/>
    <property type="project" value="UniProtKB-KW"/>
</dbReference>
<dbReference type="KEGG" id="sauq:SAI4T8_1018720"/>
<dbReference type="KEGG" id="sauj:SAI2T2_1018720"/>
<dbReference type="PROSITE" id="PS50893">
    <property type="entry name" value="ABC_TRANSPORTER_2"/>
    <property type="match status" value="1"/>
</dbReference>
<evidence type="ECO:0000313" key="5">
    <source>
        <dbReference type="EMBL" id="CCJ23570.1"/>
    </source>
</evidence>
<dbReference type="InterPro" id="IPR051782">
    <property type="entry name" value="ABC_Transporter_VariousFunc"/>
</dbReference>
<evidence type="ECO:0000313" key="6">
    <source>
        <dbReference type="Proteomes" id="UP000032744"/>
    </source>
</evidence>
<dbReference type="KEGG" id="saut:SAI1T1_2018710"/>
<protein>
    <submittedName>
        <fullName evidence="5">Lantibiotic transport ATP-binding protein</fullName>
    </submittedName>
</protein>
<dbReference type="KEGG" id="sauv:SAI7S6_1018710"/>
<evidence type="ECO:0000256" key="2">
    <source>
        <dbReference type="ARBA" id="ARBA00022741"/>
    </source>
</evidence>
<dbReference type="InterPro" id="IPR003593">
    <property type="entry name" value="AAA+_ATPase"/>
</dbReference>
<evidence type="ECO:0000259" key="4">
    <source>
        <dbReference type="PROSITE" id="PS50893"/>
    </source>
</evidence>
<dbReference type="PROSITE" id="PS00211">
    <property type="entry name" value="ABC_TRANSPORTER_1"/>
    <property type="match status" value="1"/>
</dbReference>
<organism evidence="5 6">
    <name type="scientific">Staphylococcus aureus subsp. aureus ST228</name>
    <dbReference type="NCBI Taxonomy" id="1074919"/>
    <lineage>
        <taxon>Bacteria</taxon>
        <taxon>Bacillati</taxon>
        <taxon>Bacillota</taxon>
        <taxon>Bacilli</taxon>
        <taxon>Bacillales</taxon>
        <taxon>Staphylococcaceae</taxon>
        <taxon>Staphylococcus</taxon>
    </lineage>
</organism>
<dbReference type="Gene3D" id="3.40.50.300">
    <property type="entry name" value="P-loop containing nucleotide triphosphate hydrolases"/>
    <property type="match status" value="1"/>
</dbReference>
<dbReference type="KEGG" id="sauk:SAI3T3_1018710"/>
<reference evidence="5 6" key="1">
    <citation type="journal article" date="2012" name="PLoS ONE">
        <title>Short term evolution of a highly transmissible methicillin-resistant Staphylococcus aureus clone (ST228) in a tertiary care hospital.</title>
        <authorList>
            <person name="Vogel V."/>
            <person name="Falquet L."/>
            <person name="Calderon-Copete S.P."/>
            <person name="Basset P."/>
            <person name="Blanc D.S."/>
        </authorList>
    </citation>
    <scope>NUCLEOTIDE SEQUENCE [LARGE SCALE GENOMIC DNA]</scope>
    <source>
        <strain evidence="6">ST228/18412</strain>
    </source>
</reference>
<keyword evidence="2" id="KW-0547">Nucleotide-binding</keyword>
<dbReference type="SUPFAM" id="SSF52540">
    <property type="entry name" value="P-loop containing nucleoside triphosphate hydrolases"/>
    <property type="match status" value="1"/>
</dbReference>
<dbReference type="EMBL" id="HE579071">
    <property type="protein sequence ID" value="CCJ23570.1"/>
    <property type="molecule type" value="Genomic_DNA"/>
</dbReference>
<dbReference type="InterPro" id="IPR017871">
    <property type="entry name" value="ABC_transporter-like_CS"/>
</dbReference>
<dbReference type="AlphaFoldDB" id="A0A7U7EZX5"/>
<dbReference type="SMART" id="SM00382">
    <property type="entry name" value="AAA"/>
    <property type="match status" value="1"/>
</dbReference>
<dbReference type="KEGG" id="sauy:SAI8T7_1018690"/>
<dbReference type="PANTHER" id="PTHR42939:SF1">
    <property type="entry name" value="ABC TRANSPORTER ATP-BINDING PROTEIN ALBC-RELATED"/>
    <property type="match status" value="1"/>
</dbReference>
<dbReference type="Proteomes" id="UP000032744">
    <property type="component" value="Chromosome"/>
</dbReference>
<gene>
    <name evidence="5" type="ORF">SAI7S6_1018710</name>
</gene>
<feature type="domain" description="ABC transporter" evidence="4">
    <location>
        <begin position="29"/>
        <end position="247"/>
    </location>
</feature>
<dbReference type="Pfam" id="PF00005">
    <property type="entry name" value="ABC_tran"/>
    <property type="match status" value="1"/>
</dbReference>
<evidence type="ECO:0000256" key="1">
    <source>
        <dbReference type="ARBA" id="ARBA00022448"/>
    </source>
</evidence>
<evidence type="ECO:0000256" key="3">
    <source>
        <dbReference type="ARBA" id="ARBA00022840"/>
    </source>
</evidence>
<name>A0A7U7EZX5_STAAU</name>
<dbReference type="GO" id="GO:0016887">
    <property type="term" value="F:ATP hydrolysis activity"/>
    <property type="evidence" value="ECO:0007669"/>
    <property type="project" value="InterPro"/>
</dbReference>
<dbReference type="InterPro" id="IPR027417">
    <property type="entry name" value="P-loop_NTPase"/>
</dbReference>
<dbReference type="KEGG" id="sauw:SAI5S5_1018650"/>
<keyword evidence="1" id="KW-0813">Transport</keyword>